<dbReference type="Proteomes" id="UP000255101">
    <property type="component" value="Unassembled WGS sequence"/>
</dbReference>
<reference evidence="1 2" key="1">
    <citation type="submission" date="2018-06" db="EMBL/GenBank/DDBJ databases">
        <authorList>
            <consortium name="Pathogen Informatics"/>
            <person name="Doyle S."/>
        </authorList>
    </citation>
    <scope>NUCLEOTIDE SEQUENCE [LARGE SCALE GENOMIC DNA]</scope>
    <source>
        <strain evidence="1 2">NCTC11460</strain>
    </source>
</reference>
<sequence>MKKLSSREFNNYLQENLSNYPIFCDKALEYQQAKNNKRKKQWSESKVQREAINMWNMTADNIYNQLLVASKQDNKPLLAYIQAYDILDNINDSLSDVDFTEEN</sequence>
<accession>A0A379CF71</accession>
<gene>
    <name evidence="1" type="ORF">NCTC11460_00900</name>
</gene>
<protein>
    <submittedName>
        <fullName evidence="1">Uncharacterized protein</fullName>
    </submittedName>
</protein>
<dbReference type="AlphaFoldDB" id="A0A379CF71"/>
<dbReference type="RefSeq" id="WP_002845695.1">
    <property type="nucleotide sequence ID" value="NZ_FOVA01000002.1"/>
</dbReference>
<name>A0A379CF71_9FIRM</name>
<organism evidence="1 2">
    <name type="scientific">Peptostreptococcus anaerobius</name>
    <dbReference type="NCBI Taxonomy" id="1261"/>
    <lineage>
        <taxon>Bacteria</taxon>
        <taxon>Bacillati</taxon>
        <taxon>Bacillota</taxon>
        <taxon>Clostridia</taxon>
        <taxon>Peptostreptococcales</taxon>
        <taxon>Peptostreptococcaceae</taxon>
        <taxon>Peptostreptococcus</taxon>
    </lineage>
</organism>
<evidence type="ECO:0000313" key="2">
    <source>
        <dbReference type="Proteomes" id="UP000255101"/>
    </source>
</evidence>
<proteinExistence type="predicted"/>
<dbReference type="EMBL" id="UGTB01000004">
    <property type="protein sequence ID" value="SUB60983.1"/>
    <property type="molecule type" value="Genomic_DNA"/>
</dbReference>
<evidence type="ECO:0000313" key="1">
    <source>
        <dbReference type="EMBL" id="SUB60983.1"/>
    </source>
</evidence>